<feature type="transmembrane region" description="Helical" evidence="1">
    <location>
        <begin position="630"/>
        <end position="647"/>
    </location>
</feature>
<feature type="transmembrane region" description="Helical" evidence="1">
    <location>
        <begin position="527"/>
        <end position="547"/>
    </location>
</feature>
<proteinExistence type="predicted"/>
<keyword evidence="1" id="KW-0812">Transmembrane</keyword>
<dbReference type="RefSeq" id="WP_172185853.1">
    <property type="nucleotide sequence ID" value="NZ_CAWPPK010000013.1"/>
</dbReference>
<feature type="transmembrane region" description="Helical" evidence="1">
    <location>
        <begin position="70"/>
        <end position="90"/>
    </location>
</feature>
<feature type="transmembrane region" description="Helical" evidence="1">
    <location>
        <begin position="463"/>
        <end position="483"/>
    </location>
</feature>
<organism evidence="2 3">
    <name type="scientific">Microcoleus asticus IPMA8</name>
    <dbReference type="NCBI Taxonomy" id="2563858"/>
    <lineage>
        <taxon>Bacteria</taxon>
        <taxon>Bacillati</taxon>
        <taxon>Cyanobacteriota</taxon>
        <taxon>Cyanophyceae</taxon>
        <taxon>Oscillatoriophycideae</taxon>
        <taxon>Oscillatoriales</taxon>
        <taxon>Microcoleaceae</taxon>
        <taxon>Microcoleus</taxon>
        <taxon>Microcoleus asticus</taxon>
    </lineage>
</organism>
<feature type="transmembrane region" description="Helical" evidence="1">
    <location>
        <begin position="277"/>
        <end position="308"/>
    </location>
</feature>
<feature type="transmembrane region" description="Helical" evidence="1">
    <location>
        <begin position="503"/>
        <end position="522"/>
    </location>
</feature>
<feature type="transmembrane region" description="Helical" evidence="1">
    <location>
        <begin position="591"/>
        <end position="610"/>
    </location>
</feature>
<reference evidence="2 3" key="1">
    <citation type="journal article" date="2020" name="Sci. Rep.">
        <title>A novel cyanobacterial geosmin producer, revising GeoA distribution and dispersion patterns in Bacteria.</title>
        <authorList>
            <person name="Churro C."/>
            <person name="Semedo-Aguiar A.P."/>
            <person name="Silva A.D."/>
            <person name="Pereira-Leal J.B."/>
            <person name="Leite R.B."/>
        </authorList>
    </citation>
    <scope>NUCLEOTIDE SEQUENCE [LARGE SCALE GENOMIC DNA]</scope>
    <source>
        <strain evidence="2 3">IPMA8</strain>
    </source>
</reference>
<feature type="transmembrane region" description="Helical" evidence="1">
    <location>
        <begin position="428"/>
        <end position="451"/>
    </location>
</feature>
<evidence type="ECO:0000313" key="3">
    <source>
        <dbReference type="Proteomes" id="UP000702425"/>
    </source>
</evidence>
<keyword evidence="1" id="KW-1133">Transmembrane helix</keyword>
<feature type="transmembrane region" description="Helical" evidence="1">
    <location>
        <begin position="41"/>
        <end position="63"/>
    </location>
</feature>
<protein>
    <recommendedName>
        <fullName evidence="4">Glycosyltransferase RgtA/B/C/D-like domain-containing protein</fullName>
    </recommendedName>
</protein>
<feature type="transmembrane region" description="Helical" evidence="1">
    <location>
        <begin position="329"/>
        <end position="350"/>
    </location>
</feature>
<evidence type="ECO:0008006" key="4">
    <source>
        <dbReference type="Google" id="ProtNLM"/>
    </source>
</evidence>
<name>A0ABX2CS06_9CYAN</name>
<gene>
    <name evidence="2" type="ORF">E5S67_00884</name>
</gene>
<dbReference type="EMBL" id="SRRZ01000011">
    <property type="protein sequence ID" value="NQE33166.1"/>
    <property type="molecule type" value="Genomic_DNA"/>
</dbReference>
<feature type="transmembrane region" description="Helical" evidence="1">
    <location>
        <begin position="115"/>
        <end position="133"/>
    </location>
</feature>
<keyword evidence="1" id="KW-0472">Membrane</keyword>
<evidence type="ECO:0000313" key="2">
    <source>
        <dbReference type="EMBL" id="NQE33166.1"/>
    </source>
</evidence>
<keyword evidence="3" id="KW-1185">Reference proteome</keyword>
<dbReference type="Proteomes" id="UP000702425">
    <property type="component" value="Unassembled WGS sequence"/>
</dbReference>
<feature type="transmembrane region" description="Helical" evidence="1">
    <location>
        <begin position="223"/>
        <end position="242"/>
    </location>
</feature>
<evidence type="ECO:0000256" key="1">
    <source>
        <dbReference type="SAM" id="Phobius"/>
    </source>
</evidence>
<accession>A0ABX2CS06</accession>
<feature type="transmembrane region" description="Helical" evidence="1">
    <location>
        <begin position="7"/>
        <end position="29"/>
    </location>
</feature>
<sequence length="766" mass="85085">MLIAQHLWELILFLIIVVGPVPLSLSLAFENQKENSNYSFPHFLLVLLTGWSIAQVCIGLILGSADRLNISAVIIVEILICAIGLILIYAKNHRNFTFSQWQIPQLKQPLDKAEWLIIVAAAVAGFALWDTLATKPTTNYDSLWFHLPAIARWYQTHSFTLLDAAGNWIFEQEQAKVYPYNWHVLSVLCLIPFKEDFLTAFPLLIAWVLEGIAVYLLSVKFGATRIHAMAAASLVLTVPMVLNQVNTIHPDLPLAAIFTVGLYLGFSYHSSRAQSELSLFLAAAGMLAGIKITGIVYAASLLVGLAILELKRFAVNKKSTPAHLRIRRSLKPVLLCGIACCLFLGGFWYARNLLHINYPVGEAGDIKVPLQPYSLPSPVPQTTPPVQQLTPTLPAPPASPLLKIWQSTLAAQFNPSNISHWQTLGLQILIRLQLPFLAIAFQVLAAPLAFIQGKTRIINQNNIILIILLASTGILYLITPYTSGTVGESIGKLSPILGFNLRYGFPFLSVLGIAAAATATLLKTQNLVVLVVVFFSGFCGIISSTSFDYIKNASFTGDSIVWGSLLIDNFKSNPVEAINSIWKILAPSWQYILKYPIFYLVSMTLALILLKKNPGLGWLDHLFPTKVKSGYIVIIGVCIGLIVIGNCREKRDFARTELYRGIYEYIDINTVPDERIGFFLSSRSYLFYGKNLDRQVLYVPFRADRLSAWSDKLRQNKIRTVGFGPLTEKDAATKKALSWLTSAEGPLQRVFGKDFNTESVLYRLKN</sequence>
<feature type="transmembrane region" description="Helical" evidence="1">
    <location>
        <begin position="197"/>
        <end position="217"/>
    </location>
</feature>
<comment type="caution">
    <text evidence="2">The sequence shown here is derived from an EMBL/GenBank/DDBJ whole genome shotgun (WGS) entry which is preliminary data.</text>
</comment>